<dbReference type="CDD" id="cd01189">
    <property type="entry name" value="INT_ICEBs1_C_like"/>
    <property type="match status" value="1"/>
</dbReference>
<organism evidence="7 8">
    <name type="scientific">Streptomyces peucetius</name>
    <dbReference type="NCBI Taxonomy" id="1950"/>
    <lineage>
        <taxon>Bacteria</taxon>
        <taxon>Bacillati</taxon>
        <taxon>Actinomycetota</taxon>
        <taxon>Actinomycetes</taxon>
        <taxon>Kitasatosporales</taxon>
        <taxon>Streptomycetaceae</taxon>
        <taxon>Streptomyces</taxon>
    </lineage>
</organism>
<evidence type="ECO:0000256" key="2">
    <source>
        <dbReference type="ARBA" id="ARBA00023125"/>
    </source>
</evidence>
<dbReference type="InterPro" id="IPR010998">
    <property type="entry name" value="Integrase_recombinase_N"/>
</dbReference>
<dbReference type="InterPro" id="IPR044068">
    <property type="entry name" value="CB"/>
</dbReference>
<dbReference type="Pfam" id="PF14659">
    <property type="entry name" value="Phage_int_SAM_3"/>
    <property type="match status" value="1"/>
</dbReference>
<evidence type="ECO:0000256" key="4">
    <source>
        <dbReference type="PROSITE-ProRule" id="PRU01248"/>
    </source>
</evidence>
<keyword evidence="1" id="KW-0229">DNA integration</keyword>
<dbReference type="Gene3D" id="1.10.443.10">
    <property type="entry name" value="Intergrase catalytic core"/>
    <property type="match status" value="1"/>
</dbReference>
<feature type="domain" description="Tyr recombinase" evidence="5">
    <location>
        <begin position="174"/>
        <end position="371"/>
    </location>
</feature>
<evidence type="ECO:0000313" key="7">
    <source>
        <dbReference type="EMBL" id="UYQ61901.1"/>
    </source>
</evidence>
<dbReference type="EMBL" id="CP107567">
    <property type="protein sequence ID" value="UYQ61901.1"/>
    <property type="molecule type" value="Genomic_DNA"/>
</dbReference>
<dbReference type="InterPro" id="IPR002104">
    <property type="entry name" value="Integrase_catalytic"/>
</dbReference>
<protein>
    <submittedName>
        <fullName evidence="7">Site-specific integrase</fullName>
    </submittedName>
</protein>
<reference evidence="7" key="1">
    <citation type="submission" date="2022-10" db="EMBL/GenBank/DDBJ databases">
        <title>Cytochrome P450 Catalyzes Benzene Ring Formation in the Biosynthesis of Trialkyl-Substituted Aromatic Polyketides.</title>
        <authorList>
            <person name="Zhao E."/>
            <person name="Ge H."/>
        </authorList>
    </citation>
    <scope>NUCLEOTIDE SEQUENCE</scope>
    <source>
        <strain evidence="7">NA0869</strain>
    </source>
</reference>
<name>A0ABY6I4J3_STRPE</name>
<dbReference type="PANTHER" id="PTHR30349">
    <property type="entry name" value="PHAGE INTEGRASE-RELATED"/>
    <property type="match status" value="1"/>
</dbReference>
<dbReference type="InterPro" id="IPR050090">
    <property type="entry name" value="Tyrosine_recombinase_XerCD"/>
</dbReference>
<accession>A0ABY6I4J3</accession>
<proteinExistence type="predicted"/>
<evidence type="ECO:0000313" key="8">
    <source>
        <dbReference type="Proteomes" id="UP001163878"/>
    </source>
</evidence>
<dbReference type="InterPro" id="IPR013762">
    <property type="entry name" value="Integrase-like_cat_sf"/>
</dbReference>
<dbReference type="InterPro" id="IPR004107">
    <property type="entry name" value="Integrase_SAM-like_N"/>
</dbReference>
<dbReference type="InterPro" id="IPR011010">
    <property type="entry name" value="DNA_brk_join_enz"/>
</dbReference>
<keyword evidence="3" id="KW-0233">DNA recombination</keyword>
<dbReference type="PROSITE" id="PS51900">
    <property type="entry name" value="CB"/>
    <property type="match status" value="1"/>
</dbReference>
<dbReference type="PANTHER" id="PTHR30349:SF91">
    <property type="entry name" value="INTA PROTEIN"/>
    <property type="match status" value="1"/>
</dbReference>
<keyword evidence="8" id="KW-1185">Reference proteome</keyword>
<evidence type="ECO:0000256" key="3">
    <source>
        <dbReference type="ARBA" id="ARBA00023172"/>
    </source>
</evidence>
<gene>
    <name evidence="7" type="ORF">OGH68_10620</name>
</gene>
<dbReference type="Gene3D" id="1.10.150.130">
    <property type="match status" value="1"/>
</dbReference>
<feature type="domain" description="Core-binding (CB)" evidence="6">
    <location>
        <begin position="67"/>
        <end position="153"/>
    </location>
</feature>
<evidence type="ECO:0000256" key="1">
    <source>
        <dbReference type="ARBA" id="ARBA00022908"/>
    </source>
</evidence>
<dbReference type="Pfam" id="PF00589">
    <property type="entry name" value="Phage_integrase"/>
    <property type="match status" value="1"/>
</dbReference>
<dbReference type="SUPFAM" id="SSF56349">
    <property type="entry name" value="DNA breaking-rejoining enzymes"/>
    <property type="match status" value="1"/>
</dbReference>
<dbReference type="RefSeq" id="WP_264243127.1">
    <property type="nucleotide sequence ID" value="NZ_CP107567.1"/>
</dbReference>
<sequence>MASQRKRNPNGAGTITKRKDGRYQAAVYVLQPDGTRARKFAYGKTWAECDAKRRELLDKVAQGVPVPTKSAKLSEWLPYWLDNIIKPRRKRTTFAKYEVHVRLYLVPMLGSKRLESLSVADVRRFLVQLEKKTTAATAKESHRVLRTALTAACREELVTRNVATLVEPPSVDARDLSPWSLDETLGFLAAARTDPLYAAFVLAIALGFRRGEIVGLRWENLDLDNREIRVRTQRQRVRGEVYEDDPKGRRRKQTLPLPAICVAPLRWQRLRQAAQRERAGADWQETGYVFTTRTGQPIEPRNLYRSFTRVADSAGIRVIRLHDARHGCATLLTAAGVAPRVVMEILGHSQIAVTMNVYTHVVQDTQREAVSHMDRMLKRRPGRE</sequence>
<dbReference type="Proteomes" id="UP001163878">
    <property type="component" value="Chromosome"/>
</dbReference>
<dbReference type="PROSITE" id="PS51898">
    <property type="entry name" value="TYR_RECOMBINASE"/>
    <property type="match status" value="1"/>
</dbReference>
<keyword evidence="2 4" id="KW-0238">DNA-binding</keyword>
<evidence type="ECO:0000259" key="6">
    <source>
        <dbReference type="PROSITE" id="PS51900"/>
    </source>
</evidence>
<evidence type="ECO:0000259" key="5">
    <source>
        <dbReference type="PROSITE" id="PS51898"/>
    </source>
</evidence>